<dbReference type="EMBL" id="JABBFZ010000063">
    <property type="protein sequence ID" value="NML35558.1"/>
    <property type="molecule type" value="Genomic_DNA"/>
</dbReference>
<dbReference type="InterPro" id="IPR025948">
    <property type="entry name" value="HTH-like_dom"/>
</dbReference>
<reference evidence="3 4" key="1">
    <citation type="submission" date="2020-04" db="EMBL/GenBank/DDBJ databases">
        <title>Paraburkholderia sp. G-4-1-8 isolated from soil.</title>
        <authorList>
            <person name="Dahal R.H."/>
        </authorList>
    </citation>
    <scope>NUCLEOTIDE SEQUENCE [LARGE SCALE GENOMIC DNA]</scope>
    <source>
        <strain evidence="3 4">G-4-1-8</strain>
    </source>
</reference>
<organism evidence="3 4">
    <name type="scientific">Paraburkholderia antibiotica</name>
    <dbReference type="NCBI Taxonomy" id="2728839"/>
    <lineage>
        <taxon>Bacteria</taxon>
        <taxon>Pseudomonadati</taxon>
        <taxon>Pseudomonadota</taxon>
        <taxon>Betaproteobacteria</taxon>
        <taxon>Burkholderiales</taxon>
        <taxon>Burkholderiaceae</taxon>
        <taxon>Paraburkholderia</taxon>
    </lineage>
</organism>
<dbReference type="InterPro" id="IPR010921">
    <property type="entry name" value="Trp_repressor/repl_initiator"/>
</dbReference>
<accession>A0A7Y0A2Z1</accession>
<dbReference type="InterPro" id="IPR036397">
    <property type="entry name" value="RNaseH_sf"/>
</dbReference>
<dbReference type="Pfam" id="PF13333">
    <property type="entry name" value="rve_2"/>
    <property type="match status" value="1"/>
</dbReference>
<keyword evidence="4" id="KW-1185">Reference proteome</keyword>
<dbReference type="Gene3D" id="1.10.10.10">
    <property type="entry name" value="Winged helix-like DNA-binding domain superfamily/Winged helix DNA-binding domain"/>
    <property type="match status" value="2"/>
</dbReference>
<dbReference type="InterPro" id="IPR001584">
    <property type="entry name" value="Integrase_cat-core"/>
</dbReference>
<evidence type="ECO:0000259" key="2">
    <source>
        <dbReference type="PROSITE" id="PS50994"/>
    </source>
</evidence>
<dbReference type="InterPro" id="IPR055247">
    <property type="entry name" value="InsJ-like_HTH"/>
</dbReference>
<dbReference type="GO" id="GO:0015074">
    <property type="term" value="P:DNA integration"/>
    <property type="evidence" value="ECO:0007669"/>
    <property type="project" value="InterPro"/>
</dbReference>
<gene>
    <name evidence="3" type="ORF">HHL14_32750</name>
</gene>
<dbReference type="InterPro" id="IPR036388">
    <property type="entry name" value="WH-like_DNA-bd_sf"/>
</dbReference>
<protein>
    <submittedName>
        <fullName evidence="3">IS3 family transposase</fullName>
    </submittedName>
</protein>
<dbReference type="SUPFAM" id="SSF48295">
    <property type="entry name" value="TrpR-like"/>
    <property type="match status" value="2"/>
</dbReference>
<comment type="caution">
    <text evidence="3">The sequence shown here is derived from an EMBL/GenBank/DDBJ whole genome shotgun (WGS) entry which is preliminary data.</text>
</comment>
<sequence length="455" mass="52844">MAKYDERFKQRLVDAYLQGESGIKALAARHEIHHAMLERWVAAYREHGSAALRSKYGSYDAQFKMRVLKHMWRDELSGREVSARYDIRDAGSVARWARLYDEGGINALVPRPRGRPRQMNASPPDRPAQANSPDTRPREELLKEIEYLRAEVAYLKKFRCAAASKEAGSAKEKTQIVRDLRQHHPVAMLLKVAGLARSTFYYQLKALHSDDRHADLKTKIRSVFERHAGRYGYRRVTAAIRQTGQLVNHKAVQRLMQQLQLKSLVRPKKYRSWRGEIGKAAPNLLQRQFEAARPNQKWVTDVTEFNVGGEKLYLSPVMDLYNGEIVAYQMERRPGFELVSSMLKKALARLGRKEHPLLHSDQGWQYRMPALRQQLKQRKLTQSMSRKGNCLDNAAMESFFGTLKSECYRPQRFSSVEQLSETLDRYIHYYNHERIRLKLKGLSPVQYRTQASRTV</sequence>
<name>A0A7Y0A2Z1_9BURK</name>
<evidence type="ECO:0000313" key="4">
    <source>
        <dbReference type="Proteomes" id="UP000583127"/>
    </source>
</evidence>
<dbReference type="GO" id="GO:0043565">
    <property type="term" value="F:sequence-specific DNA binding"/>
    <property type="evidence" value="ECO:0007669"/>
    <property type="project" value="InterPro"/>
</dbReference>
<dbReference type="InterPro" id="IPR012337">
    <property type="entry name" value="RNaseH-like_sf"/>
</dbReference>
<feature type="domain" description="Integrase catalytic" evidence="2">
    <location>
        <begin position="290"/>
        <end position="452"/>
    </location>
</feature>
<dbReference type="Pfam" id="PF00665">
    <property type="entry name" value="rve"/>
    <property type="match status" value="1"/>
</dbReference>
<evidence type="ECO:0000313" key="3">
    <source>
        <dbReference type="EMBL" id="NML35558.1"/>
    </source>
</evidence>
<dbReference type="Pfam" id="PF13518">
    <property type="entry name" value="HTH_28"/>
    <property type="match status" value="2"/>
</dbReference>
<dbReference type="Gene3D" id="3.30.420.10">
    <property type="entry name" value="Ribonuclease H-like superfamily/Ribonuclease H"/>
    <property type="match status" value="1"/>
</dbReference>
<dbReference type="PANTHER" id="PTHR46889">
    <property type="entry name" value="TRANSPOSASE INSF FOR INSERTION SEQUENCE IS3B-RELATED"/>
    <property type="match status" value="1"/>
</dbReference>
<evidence type="ECO:0000256" key="1">
    <source>
        <dbReference type="SAM" id="MobiDB-lite"/>
    </source>
</evidence>
<dbReference type="NCBIfam" id="NF033516">
    <property type="entry name" value="transpos_IS3"/>
    <property type="match status" value="1"/>
</dbReference>
<dbReference type="SUPFAM" id="SSF53098">
    <property type="entry name" value="Ribonuclease H-like"/>
    <property type="match status" value="1"/>
</dbReference>
<dbReference type="Pfam" id="PF13276">
    <property type="entry name" value="HTH_21"/>
    <property type="match status" value="1"/>
</dbReference>
<dbReference type="InterPro" id="IPR048020">
    <property type="entry name" value="Transpos_IS3"/>
</dbReference>
<dbReference type="PANTHER" id="PTHR46889:SF4">
    <property type="entry name" value="TRANSPOSASE INSO FOR INSERTION SEQUENCE ELEMENT IS911B-RELATED"/>
    <property type="match status" value="1"/>
</dbReference>
<dbReference type="RefSeq" id="WP_169501737.1">
    <property type="nucleotide sequence ID" value="NZ_JABBFZ010000063.1"/>
</dbReference>
<dbReference type="InterPro" id="IPR050900">
    <property type="entry name" value="Transposase_IS3/IS150/IS904"/>
</dbReference>
<dbReference type="AlphaFoldDB" id="A0A7Y0A2Z1"/>
<dbReference type="Proteomes" id="UP000583127">
    <property type="component" value="Unassembled WGS sequence"/>
</dbReference>
<dbReference type="PROSITE" id="PS50994">
    <property type="entry name" value="INTEGRASE"/>
    <property type="match status" value="1"/>
</dbReference>
<proteinExistence type="predicted"/>
<feature type="region of interest" description="Disordered" evidence="1">
    <location>
        <begin position="108"/>
        <end position="137"/>
    </location>
</feature>